<dbReference type="EMBL" id="LN609529">
    <property type="protein sequence ID" value="CEF69121.1"/>
    <property type="molecule type" value="Genomic_DNA"/>
</dbReference>
<name>A0A090LH50_STRRB</name>
<evidence type="ECO:0000313" key="3">
    <source>
        <dbReference type="Proteomes" id="UP000035682"/>
    </source>
</evidence>
<dbReference type="AlphaFoldDB" id="A0A090LH50"/>
<evidence type="ECO:0000313" key="2">
    <source>
        <dbReference type="EMBL" id="CEF69121.1"/>
    </source>
</evidence>
<dbReference type="CTD" id="36381491"/>
<dbReference type="Proteomes" id="UP000035682">
    <property type="component" value="Unplaced"/>
</dbReference>
<feature type="signal peptide" evidence="1">
    <location>
        <begin position="1"/>
        <end position="19"/>
    </location>
</feature>
<sequence length="214" mass="23993">MRNIFLTSIFISFIISTSGLSCDSSSYNEVKSCYSSFLKFYNFTIGSNNTLPNYEYFAIRRGEFEVGKTTDHMRKVCSIQNTLTSCLGSAISCINSNDMAKIFYFSDEDNLMYTSDYFVANYECTTAFNITIGQFNCISTIGSIGESALSDCVDKLMSNIKKEGTCKAQIDYTACLTNVYQSYCGTDVGNYICNIQRISLTYELPQCTNQLPKC</sequence>
<organism evidence="2">
    <name type="scientific">Strongyloides ratti</name>
    <name type="common">Parasitic roundworm</name>
    <dbReference type="NCBI Taxonomy" id="34506"/>
    <lineage>
        <taxon>Eukaryota</taxon>
        <taxon>Metazoa</taxon>
        <taxon>Ecdysozoa</taxon>
        <taxon>Nematoda</taxon>
        <taxon>Chromadorea</taxon>
        <taxon>Rhabditida</taxon>
        <taxon>Tylenchina</taxon>
        <taxon>Panagrolaimomorpha</taxon>
        <taxon>Strongyloidoidea</taxon>
        <taxon>Strongyloididae</taxon>
        <taxon>Strongyloides</taxon>
    </lineage>
</organism>
<proteinExistence type="predicted"/>
<gene>
    <name evidence="2 4 5" type="ORF">SRAE_2000377300</name>
</gene>
<keyword evidence="3" id="KW-1185">Reference proteome</keyword>
<dbReference type="OMA" id="SCINSND"/>
<dbReference type="RefSeq" id="XP_024508321.1">
    <property type="nucleotide sequence ID" value="XM_024655005.1"/>
</dbReference>
<dbReference type="PANTHER" id="PTHR35014:SF1">
    <property type="entry name" value="INFECTION RESPONSE PROTEIN"/>
    <property type="match status" value="1"/>
</dbReference>
<evidence type="ECO:0000313" key="5">
    <source>
        <dbReference type="WormBase" id="SRAE_2000377300"/>
    </source>
</evidence>
<dbReference type="PROSITE" id="PS51257">
    <property type="entry name" value="PROKAR_LIPOPROTEIN"/>
    <property type="match status" value="1"/>
</dbReference>
<dbReference type="PANTHER" id="PTHR35014">
    <property type="entry name" value="INFECTION RESPONSE PROTEIN-RELATED"/>
    <property type="match status" value="1"/>
</dbReference>
<reference evidence="2 3" key="1">
    <citation type="submission" date="2014-09" db="EMBL/GenBank/DDBJ databases">
        <authorList>
            <person name="Martin A.A."/>
        </authorList>
    </citation>
    <scope>NUCLEOTIDE SEQUENCE</scope>
    <source>
        <strain evidence="3">ED321</strain>
        <strain evidence="2">ED321 Heterogonic</strain>
    </source>
</reference>
<keyword evidence="1" id="KW-0732">Signal</keyword>
<evidence type="ECO:0000313" key="4">
    <source>
        <dbReference type="WBParaSite" id="SRAE_2000377300.1"/>
    </source>
</evidence>
<accession>A0A090LH50</accession>
<protein>
    <submittedName>
        <fullName evidence="4">DUF19 domain-containing protein</fullName>
    </submittedName>
</protein>
<evidence type="ECO:0000256" key="1">
    <source>
        <dbReference type="SAM" id="SignalP"/>
    </source>
</evidence>
<dbReference type="WormBase" id="SRAE_2000377300">
    <property type="protein sequence ID" value="SRP01704"/>
    <property type="gene ID" value="WBGene00263998"/>
</dbReference>
<dbReference type="GeneID" id="36381491"/>
<dbReference type="WBParaSite" id="SRAE_2000377300.1">
    <property type="protein sequence ID" value="SRAE_2000377300.1"/>
    <property type="gene ID" value="WBGene00263998"/>
</dbReference>
<dbReference type="OrthoDB" id="5818920at2759"/>
<feature type="chain" id="PRO_5015030804" evidence="1">
    <location>
        <begin position="20"/>
        <end position="214"/>
    </location>
</feature>
<reference evidence="4" key="2">
    <citation type="submission" date="2020-12" db="UniProtKB">
        <authorList>
            <consortium name="WormBaseParasite"/>
        </authorList>
    </citation>
    <scope>IDENTIFICATION</scope>
</reference>